<dbReference type="Pfam" id="PF00128">
    <property type="entry name" value="Alpha-amylase"/>
    <property type="match status" value="2"/>
</dbReference>
<protein>
    <recommendedName>
        <fullName evidence="4">1,4-alpha-glucan branching enzyme</fullName>
        <ecNumber evidence="4">2.4.1.18</ecNumber>
    </recommendedName>
</protein>
<evidence type="ECO:0000256" key="1">
    <source>
        <dbReference type="ARBA" id="ARBA00000826"/>
    </source>
</evidence>
<dbReference type="RefSeq" id="WP_377069210.1">
    <property type="nucleotide sequence ID" value="NZ_JBHSJJ010000024.1"/>
</dbReference>
<evidence type="ECO:0000256" key="2">
    <source>
        <dbReference type="ARBA" id="ARBA00002953"/>
    </source>
</evidence>
<dbReference type="PIRSF" id="PIRSF000463">
    <property type="entry name" value="GlgB"/>
    <property type="match status" value="1"/>
</dbReference>
<dbReference type="SUPFAM" id="SSF81296">
    <property type="entry name" value="E set domains"/>
    <property type="match status" value="1"/>
</dbReference>
<dbReference type="InterPro" id="IPR006048">
    <property type="entry name" value="A-amylase/branching_C"/>
</dbReference>
<dbReference type="Pfam" id="PF02806">
    <property type="entry name" value="Alpha-amylase_C"/>
    <property type="match status" value="1"/>
</dbReference>
<dbReference type="InterPro" id="IPR014756">
    <property type="entry name" value="Ig_E-set"/>
</dbReference>
<comment type="similarity">
    <text evidence="3">Belongs to the glycosyl hydrolase 13 family. GlgB subfamily.</text>
</comment>
<dbReference type="CDD" id="cd02855">
    <property type="entry name" value="E_set_GBE_prok_N"/>
    <property type="match status" value="1"/>
</dbReference>
<comment type="catalytic activity">
    <reaction evidence="1">
        <text>Transfers a segment of a (1-&gt;4)-alpha-D-glucan chain to a primary hydroxy group in a similar glucan chain.</text>
        <dbReference type="EC" id="2.4.1.18"/>
    </reaction>
</comment>
<evidence type="ECO:0000259" key="7">
    <source>
        <dbReference type="SMART" id="SM00642"/>
    </source>
</evidence>
<dbReference type="Gene3D" id="3.20.20.80">
    <property type="entry name" value="Glycosidases"/>
    <property type="match status" value="1"/>
</dbReference>
<keyword evidence="6" id="KW-0119">Carbohydrate metabolism</keyword>
<organism evidence="8 9">
    <name type="scientific">Negadavirga shengliensis</name>
    <dbReference type="NCBI Taxonomy" id="1389218"/>
    <lineage>
        <taxon>Bacteria</taxon>
        <taxon>Pseudomonadati</taxon>
        <taxon>Bacteroidota</taxon>
        <taxon>Cytophagia</taxon>
        <taxon>Cytophagales</taxon>
        <taxon>Cyclobacteriaceae</taxon>
        <taxon>Negadavirga</taxon>
    </lineage>
</organism>
<evidence type="ECO:0000313" key="8">
    <source>
        <dbReference type="EMBL" id="MFC4874906.1"/>
    </source>
</evidence>
<feature type="domain" description="Glycosyl hydrolase family 13 catalytic" evidence="7">
    <location>
        <begin position="119"/>
        <end position="478"/>
    </location>
</feature>
<dbReference type="InterPro" id="IPR013783">
    <property type="entry name" value="Ig-like_fold"/>
</dbReference>
<evidence type="ECO:0000256" key="6">
    <source>
        <dbReference type="ARBA" id="ARBA00023277"/>
    </source>
</evidence>
<reference evidence="9" key="1">
    <citation type="journal article" date="2019" name="Int. J. Syst. Evol. Microbiol.">
        <title>The Global Catalogue of Microorganisms (GCM) 10K type strain sequencing project: providing services to taxonomists for standard genome sequencing and annotation.</title>
        <authorList>
            <consortium name="The Broad Institute Genomics Platform"/>
            <consortium name="The Broad Institute Genome Sequencing Center for Infectious Disease"/>
            <person name="Wu L."/>
            <person name="Ma J."/>
        </authorList>
    </citation>
    <scope>NUCLEOTIDE SEQUENCE [LARGE SCALE GENOMIC DNA]</scope>
    <source>
        <strain evidence="9">CGMCC 4.7466</strain>
    </source>
</reference>
<dbReference type="InterPro" id="IPR006047">
    <property type="entry name" value="GH13_cat_dom"/>
</dbReference>
<proteinExistence type="inferred from homology"/>
<comment type="function">
    <text evidence="2">Catalyzes the formation of the alpha-1,6-glucosidic linkages in glycogen by scission of a 1,4-alpha-linked oligosaccharide from growing alpha-1,4-glucan chains and the subsequent attachment of the oligosaccharide to the alpha-1,6 position.</text>
</comment>
<dbReference type="GO" id="GO:0016787">
    <property type="term" value="F:hydrolase activity"/>
    <property type="evidence" value="ECO:0007669"/>
    <property type="project" value="UniProtKB-KW"/>
</dbReference>
<accession>A0ABV9T800</accession>
<keyword evidence="9" id="KW-1185">Reference proteome</keyword>
<dbReference type="CDD" id="cd11325">
    <property type="entry name" value="AmyAc_GTHase"/>
    <property type="match status" value="1"/>
</dbReference>
<evidence type="ECO:0000313" key="9">
    <source>
        <dbReference type="Proteomes" id="UP001595818"/>
    </source>
</evidence>
<dbReference type="InterPro" id="IPR017853">
    <property type="entry name" value="GH"/>
</dbReference>
<evidence type="ECO:0000256" key="4">
    <source>
        <dbReference type="ARBA" id="ARBA00012541"/>
    </source>
</evidence>
<dbReference type="InterPro" id="IPR037439">
    <property type="entry name" value="Branching_enzy"/>
</dbReference>
<keyword evidence="8" id="KW-0378">Hydrolase</keyword>
<dbReference type="EC" id="2.4.1.18" evidence="4"/>
<dbReference type="InterPro" id="IPR044143">
    <property type="entry name" value="GlgB_N_E_set_prok"/>
</dbReference>
<dbReference type="PANTHER" id="PTHR43651">
    <property type="entry name" value="1,4-ALPHA-GLUCAN-BRANCHING ENZYME"/>
    <property type="match status" value="1"/>
</dbReference>
<dbReference type="PANTHER" id="PTHR43651:SF11">
    <property type="entry name" value="MALTO-OLIGOSYLTREHALOSE TREHALOHYDROLASE"/>
    <property type="match status" value="1"/>
</dbReference>
<dbReference type="SMART" id="SM00642">
    <property type="entry name" value="Aamy"/>
    <property type="match status" value="1"/>
</dbReference>
<dbReference type="Pfam" id="PF02922">
    <property type="entry name" value="CBM_48"/>
    <property type="match status" value="1"/>
</dbReference>
<dbReference type="InterPro" id="IPR004193">
    <property type="entry name" value="Glyco_hydro_13_N"/>
</dbReference>
<dbReference type="Gene3D" id="2.60.40.1180">
    <property type="entry name" value="Golgi alpha-mannosidase II"/>
    <property type="match status" value="1"/>
</dbReference>
<dbReference type="Gene3D" id="2.60.40.10">
    <property type="entry name" value="Immunoglobulins"/>
    <property type="match status" value="1"/>
</dbReference>
<gene>
    <name evidence="8" type="ORF">ACFPFU_24595</name>
</gene>
<comment type="caution">
    <text evidence="8">The sequence shown here is derived from an EMBL/GenBank/DDBJ whole genome shotgun (WGS) entry which is preliminary data.</text>
</comment>
<evidence type="ECO:0000256" key="5">
    <source>
        <dbReference type="ARBA" id="ARBA00022679"/>
    </source>
</evidence>
<dbReference type="SUPFAM" id="SSF51445">
    <property type="entry name" value="(Trans)glycosidases"/>
    <property type="match status" value="1"/>
</dbReference>
<evidence type="ECO:0000256" key="3">
    <source>
        <dbReference type="ARBA" id="ARBA00009000"/>
    </source>
</evidence>
<keyword evidence="5" id="KW-0808">Transferase</keyword>
<dbReference type="Proteomes" id="UP001595818">
    <property type="component" value="Unassembled WGS sequence"/>
</dbReference>
<dbReference type="SUPFAM" id="SSF51011">
    <property type="entry name" value="Glycosyl hydrolase domain"/>
    <property type="match status" value="1"/>
</dbReference>
<name>A0ABV9T800_9BACT</name>
<dbReference type="EMBL" id="JBHSJJ010000024">
    <property type="protein sequence ID" value="MFC4874906.1"/>
    <property type="molecule type" value="Genomic_DNA"/>
</dbReference>
<dbReference type="InterPro" id="IPR013780">
    <property type="entry name" value="Glyco_hydro_b"/>
</dbReference>
<sequence>MKISNGMGAVPGTEGVTFRVWAPYADNVFVFGTFNDWNETSDPLEHEADGYWATLLKEPQPGDEYKYVIHNGDQKLVRNDPYAKKVTHSNGNSVIYQPEFQWEDKDFQIKPFNELVIYELHIGTFWQKNNEKVGDFFTASEKLGYLKDLGINAIELMPVAEFTGAKSWGYNPAHPFAIETDYGGPEGLCHFVNEAHKHGIAVIMDVVFNHFGPGDTDLWRFDGWYENGKGGIYFYNDFKSTTPWGENRPDYGRKEVRNYLRDNALMWLEDYHCDGLRYDGTAFIRFLKGGISTDRVEIEEGYQLLQMINGEIREKYPHKILIAEDLKSETIVSTPIKHNGLGFHTQWGTAFVHTLKRILLEIDDQRRSLQEVVEALLFIFNNDAFQRVIFTESHDSVANTSSRLPEEIQPGEAHGEYAKKKSTLGAITLFTAPGIPMVFQGQEFLMDSYFNIDHALDWGKLEAFNGIHDMYRDLIGLRNGHKDEMVGLTGNLTEVLHFNQDNLVIAYQRVHYDHQHKPVIIILNYSHQTHKGYRIGIPYDGSFQVRFNSGWKGYDESFAEVELVKIEAEGRSFEEKPYSILVDIPQYGGIILAR</sequence>